<name>A0AAV4Y2Y5_CAEEX</name>
<comment type="caution">
    <text evidence="1">The sequence shown here is derived from an EMBL/GenBank/DDBJ whole genome shotgun (WGS) entry which is preliminary data.</text>
</comment>
<protein>
    <submittedName>
        <fullName evidence="1">Uncharacterized protein</fullName>
    </submittedName>
</protein>
<dbReference type="AlphaFoldDB" id="A0AAV4Y2Y5"/>
<dbReference type="Proteomes" id="UP001054945">
    <property type="component" value="Unassembled WGS sequence"/>
</dbReference>
<evidence type="ECO:0000313" key="2">
    <source>
        <dbReference type="Proteomes" id="UP001054945"/>
    </source>
</evidence>
<dbReference type="EMBL" id="BPLR01001202">
    <property type="protein sequence ID" value="GIZ00770.1"/>
    <property type="molecule type" value="Genomic_DNA"/>
</dbReference>
<sequence>MSVQPTRGPNFLPGCQIAENVFISKSISISYPSVHPFNNSSSLAHNPFEGNQYLLPRHFSLPRNSHMARENKFEGESKKCPKVAIEKAGTSGTLNRRVQSKLPGRQWQTLLRFQLAILLWVNGKIDLRNSGLRKIAETFLK</sequence>
<gene>
    <name evidence="1" type="ORF">CEXT_203861</name>
</gene>
<reference evidence="1 2" key="1">
    <citation type="submission" date="2021-06" db="EMBL/GenBank/DDBJ databases">
        <title>Caerostris extrusa draft genome.</title>
        <authorList>
            <person name="Kono N."/>
            <person name="Arakawa K."/>
        </authorList>
    </citation>
    <scope>NUCLEOTIDE SEQUENCE [LARGE SCALE GENOMIC DNA]</scope>
</reference>
<evidence type="ECO:0000313" key="1">
    <source>
        <dbReference type="EMBL" id="GIZ00770.1"/>
    </source>
</evidence>
<accession>A0AAV4Y2Y5</accession>
<proteinExistence type="predicted"/>
<keyword evidence="2" id="KW-1185">Reference proteome</keyword>
<organism evidence="1 2">
    <name type="scientific">Caerostris extrusa</name>
    <name type="common">Bark spider</name>
    <name type="synonym">Caerostris bankana</name>
    <dbReference type="NCBI Taxonomy" id="172846"/>
    <lineage>
        <taxon>Eukaryota</taxon>
        <taxon>Metazoa</taxon>
        <taxon>Ecdysozoa</taxon>
        <taxon>Arthropoda</taxon>
        <taxon>Chelicerata</taxon>
        <taxon>Arachnida</taxon>
        <taxon>Araneae</taxon>
        <taxon>Araneomorphae</taxon>
        <taxon>Entelegynae</taxon>
        <taxon>Araneoidea</taxon>
        <taxon>Araneidae</taxon>
        <taxon>Caerostris</taxon>
    </lineage>
</organism>